<dbReference type="InterPro" id="IPR011257">
    <property type="entry name" value="DNA_glycosylase"/>
</dbReference>
<dbReference type="EC" id="3.2.2.21" evidence="3"/>
<dbReference type="GO" id="GO:0006285">
    <property type="term" value="P:base-excision repair, AP site formation"/>
    <property type="evidence" value="ECO:0007669"/>
    <property type="project" value="TreeGrafter"/>
</dbReference>
<evidence type="ECO:0000313" key="8">
    <source>
        <dbReference type="Proteomes" id="UP000075418"/>
    </source>
</evidence>
<dbReference type="FunFam" id="1.10.340.30:FF:000004">
    <property type="entry name" value="DNA-3-methyladenine glycosylase II"/>
    <property type="match status" value="1"/>
</dbReference>
<dbReference type="Pfam" id="PF00730">
    <property type="entry name" value="HhH-GPD"/>
    <property type="match status" value="1"/>
</dbReference>
<evidence type="ECO:0000259" key="6">
    <source>
        <dbReference type="SMART" id="SM00478"/>
    </source>
</evidence>
<dbReference type="EMBL" id="LUGM01000002">
    <property type="protein sequence ID" value="KYH13819.1"/>
    <property type="molecule type" value="Genomic_DNA"/>
</dbReference>
<dbReference type="InterPro" id="IPR051912">
    <property type="entry name" value="Alkylbase_DNA_Glycosylase/TA"/>
</dbReference>
<evidence type="ECO:0000256" key="2">
    <source>
        <dbReference type="ARBA" id="ARBA00010817"/>
    </source>
</evidence>
<keyword evidence="5" id="KW-0234">DNA repair</keyword>
<evidence type="ECO:0000256" key="1">
    <source>
        <dbReference type="ARBA" id="ARBA00000086"/>
    </source>
</evidence>
<dbReference type="GO" id="GO:0006307">
    <property type="term" value="P:DNA alkylation repair"/>
    <property type="evidence" value="ECO:0007669"/>
    <property type="project" value="TreeGrafter"/>
</dbReference>
<accession>A0A151A362</accession>
<evidence type="ECO:0000256" key="4">
    <source>
        <dbReference type="ARBA" id="ARBA00022763"/>
    </source>
</evidence>
<sequence length="208" mass="23897">MNTTWQISKQDQRVQQLMHKDAILALLIEDIGDIERNLRPEPLKSIVRSIVGQQISVKAAVAIFERLTQKIDDDWSVDTISKLTEEDMVEIGLSKPKQKYLSNLIEHINENELEFSQFDKLSNEAIIKQLTAVKGIGKWTAEVFLIFTMQREDVVPIDDVGLQRAAKHLYKVPDDNGKELLKKCQSTWGNQATIGCLYLWAYIHKYNI</sequence>
<reference evidence="7 8" key="1">
    <citation type="submission" date="2016-02" db="EMBL/GenBank/DDBJ databases">
        <title>Draft genome sequence of hydrocarbon degrading Staphylococcus saprophyticus Strain CNV2, isolated from crude-oil contaminated soil from Noonmati Oil Refinery, Guwahati, Assam, India.</title>
        <authorList>
            <person name="Mukherjee A."/>
            <person name="Chettri B."/>
            <person name="Langpoklakpam J."/>
            <person name="Singh A.K."/>
            <person name="Chattopadhyay D.J."/>
        </authorList>
    </citation>
    <scope>NUCLEOTIDE SEQUENCE [LARGE SCALE GENOMIC DNA]</scope>
    <source>
        <strain evidence="7 8">CNV2</strain>
    </source>
</reference>
<dbReference type="GO" id="GO:0032993">
    <property type="term" value="C:protein-DNA complex"/>
    <property type="evidence" value="ECO:0007669"/>
    <property type="project" value="TreeGrafter"/>
</dbReference>
<dbReference type="RefSeq" id="WP_061854049.1">
    <property type="nucleotide sequence ID" value="NZ_LUGM01000002.1"/>
</dbReference>
<evidence type="ECO:0000256" key="3">
    <source>
        <dbReference type="ARBA" id="ARBA00012000"/>
    </source>
</evidence>
<name>A0A151A362_9STAP</name>
<dbReference type="GO" id="GO:0032131">
    <property type="term" value="F:alkylated DNA binding"/>
    <property type="evidence" value="ECO:0007669"/>
    <property type="project" value="TreeGrafter"/>
</dbReference>
<dbReference type="InterPro" id="IPR003265">
    <property type="entry name" value="HhH-GPD_domain"/>
</dbReference>
<dbReference type="CDD" id="cd00056">
    <property type="entry name" value="ENDO3c"/>
    <property type="match status" value="1"/>
</dbReference>
<dbReference type="PANTHER" id="PTHR43003:SF5">
    <property type="entry name" value="DNA-3-METHYLADENINE GLYCOSYLASE"/>
    <property type="match status" value="1"/>
</dbReference>
<dbReference type="GO" id="GO:0005737">
    <property type="term" value="C:cytoplasm"/>
    <property type="evidence" value="ECO:0007669"/>
    <property type="project" value="TreeGrafter"/>
</dbReference>
<comment type="caution">
    <text evidence="7">The sequence shown here is derived from an EMBL/GenBank/DDBJ whole genome shotgun (WGS) entry which is preliminary data.</text>
</comment>
<keyword evidence="4" id="KW-0227">DNA damage</keyword>
<proteinExistence type="inferred from homology"/>
<dbReference type="Gene3D" id="1.10.340.30">
    <property type="entry name" value="Hypothetical protein, domain 2"/>
    <property type="match status" value="1"/>
</dbReference>
<dbReference type="Gene3D" id="1.10.1670.40">
    <property type="match status" value="1"/>
</dbReference>
<feature type="domain" description="HhH-GPD" evidence="6">
    <location>
        <begin position="51"/>
        <end position="199"/>
    </location>
</feature>
<protein>
    <recommendedName>
        <fullName evidence="3">DNA-3-methyladenine glycosylase II</fullName>
        <ecNumber evidence="3">3.2.2.21</ecNumber>
    </recommendedName>
</protein>
<dbReference type="SMART" id="SM00478">
    <property type="entry name" value="ENDO3c"/>
    <property type="match status" value="1"/>
</dbReference>
<dbReference type="AlphaFoldDB" id="A0A151A362"/>
<dbReference type="SUPFAM" id="SSF48150">
    <property type="entry name" value="DNA-glycosylase"/>
    <property type="match status" value="1"/>
</dbReference>
<gene>
    <name evidence="7" type="ORF">A0131_03230</name>
</gene>
<organism evidence="7 8">
    <name type="scientific">Staphylococcus kloosii</name>
    <dbReference type="NCBI Taxonomy" id="29384"/>
    <lineage>
        <taxon>Bacteria</taxon>
        <taxon>Bacillati</taxon>
        <taxon>Bacillota</taxon>
        <taxon>Bacilli</taxon>
        <taxon>Bacillales</taxon>
        <taxon>Staphylococcaceae</taxon>
        <taxon>Staphylococcus</taxon>
    </lineage>
</organism>
<keyword evidence="7" id="KW-0378">Hydrolase</keyword>
<dbReference type="GO" id="GO:0043916">
    <property type="term" value="F:DNA-7-methylguanine glycosylase activity"/>
    <property type="evidence" value="ECO:0007669"/>
    <property type="project" value="TreeGrafter"/>
</dbReference>
<dbReference type="Proteomes" id="UP000075418">
    <property type="component" value="Unassembled WGS sequence"/>
</dbReference>
<comment type="catalytic activity">
    <reaction evidence="1">
        <text>Hydrolysis of alkylated DNA, releasing 3-methyladenine, 3-methylguanine, 7-methylguanine and 7-methyladenine.</text>
        <dbReference type="EC" id="3.2.2.21"/>
    </reaction>
</comment>
<evidence type="ECO:0000313" key="7">
    <source>
        <dbReference type="EMBL" id="KYH13819.1"/>
    </source>
</evidence>
<keyword evidence="7" id="KW-0326">Glycosidase</keyword>
<comment type="similarity">
    <text evidence="2">Belongs to the alkylbase DNA glycosidase AlkA family.</text>
</comment>
<dbReference type="GO" id="GO:0008725">
    <property type="term" value="F:DNA-3-methyladenine glycosylase activity"/>
    <property type="evidence" value="ECO:0007669"/>
    <property type="project" value="TreeGrafter"/>
</dbReference>
<evidence type="ECO:0000256" key="5">
    <source>
        <dbReference type="ARBA" id="ARBA00023204"/>
    </source>
</evidence>
<dbReference type="PANTHER" id="PTHR43003">
    <property type="entry name" value="DNA-3-METHYLADENINE GLYCOSYLASE"/>
    <property type="match status" value="1"/>
</dbReference>